<dbReference type="EMBL" id="JACBZR010000001">
    <property type="protein sequence ID" value="NYI79004.1"/>
    <property type="molecule type" value="Genomic_DNA"/>
</dbReference>
<name>A0A7Z0DNP6_9ACTN</name>
<keyword evidence="2" id="KW-1185">Reference proteome</keyword>
<comment type="caution">
    <text evidence="1">The sequence shown here is derived from an EMBL/GenBank/DDBJ whole genome shotgun (WGS) entry which is preliminary data.</text>
</comment>
<gene>
    <name evidence="1" type="ORF">BJ988_003652</name>
</gene>
<evidence type="ECO:0000313" key="1">
    <source>
        <dbReference type="EMBL" id="NYI79004.1"/>
    </source>
</evidence>
<reference evidence="1 2" key="1">
    <citation type="submission" date="2020-07" db="EMBL/GenBank/DDBJ databases">
        <title>Sequencing the genomes of 1000 actinobacteria strains.</title>
        <authorList>
            <person name="Klenk H.-P."/>
        </authorList>
    </citation>
    <scope>NUCLEOTIDE SEQUENCE [LARGE SCALE GENOMIC DNA]</scope>
    <source>
        <strain evidence="1 2">DSM 26487</strain>
    </source>
</reference>
<dbReference type="Proteomes" id="UP000564496">
    <property type="component" value="Unassembled WGS sequence"/>
</dbReference>
<sequence>MNIGSFRQMVDAVSASATDARVQQLVSRYDDGAASESRLVEDPDFIEALTRCYESVVLDARRRGVDGPAVLGRLYDSQDV</sequence>
<accession>A0A7Z0DNP6</accession>
<organism evidence="1 2">
    <name type="scientific">Nocardioides panzhihuensis</name>
    <dbReference type="NCBI Taxonomy" id="860243"/>
    <lineage>
        <taxon>Bacteria</taxon>
        <taxon>Bacillati</taxon>
        <taxon>Actinomycetota</taxon>
        <taxon>Actinomycetes</taxon>
        <taxon>Propionibacteriales</taxon>
        <taxon>Nocardioidaceae</taxon>
        <taxon>Nocardioides</taxon>
    </lineage>
</organism>
<dbReference type="AlphaFoldDB" id="A0A7Z0DNP6"/>
<proteinExistence type="predicted"/>
<protein>
    <submittedName>
        <fullName evidence="1">Uncharacterized protein</fullName>
    </submittedName>
</protein>
<evidence type="ECO:0000313" key="2">
    <source>
        <dbReference type="Proteomes" id="UP000564496"/>
    </source>
</evidence>